<dbReference type="FunFam" id="3.50.40.10:FF:000001">
    <property type="entry name" value="Phenylalanine--tRNA ligase beta subunit"/>
    <property type="match status" value="1"/>
</dbReference>
<dbReference type="InterPro" id="IPR004532">
    <property type="entry name" value="Phe-tRNA-ligase_IIc_bsu_bact"/>
</dbReference>
<dbReference type="Pfam" id="PF03484">
    <property type="entry name" value="B5"/>
    <property type="match status" value="1"/>
</dbReference>
<dbReference type="GO" id="GO:0004826">
    <property type="term" value="F:phenylalanine-tRNA ligase activity"/>
    <property type="evidence" value="ECO:0007669"/>
    <property type="project" value="UniProtKB-UniRule"/>
</dbReference>
<evidence type="ECO:0000256" key="13">
    <source>
        <dbReference type="ARBA" id="ARBA00023146"/>
    </source>
</evidence>
<dbReference type="CDD" id="cd00769">
    <property type="entry name" value="PheRS_beta_core"/>
    <property type="match status" value="1"/>
</dbReference>
<comment type="catalytic activity">
    <reaction evidence="14 15">
        <text>tRNA(Phe) + L-phenylalanine + ATP = L-phenylalanyl-tRNA(Phe) + AMP + diphosphate + H(+)</text>
        <dbReference type="Rhea" id="RHEA:19413"/>
        <dbReference type="Rhea" id="RHEA-COMP:9668"/>
        <dbReference type="Rhea" id="RHEA-COMP:9699"/>
        <dbReference type="ChEBI" id="CHEBI:15378"/>
        <dbReference type="ChEBI" id="CHEBI:30616"/>
        <dbReference type="ChEBI" id="CHEBI:33019"/>
        <dbReference type="ChEBI" id="CHEBI:58095"/>
        <dbReference type="ChEBI" id="CHEBI:78442"/>
        <dbReference type="ChEBI" id="CHEBI:78531"/>
        <dbReference type="ChEBI" id="CHEBI:456215"/>
        <dbReference type="EC" id="6.1.1.20"/>
    </reaction>
</comment>
<dbReference type="SUPFAM" id="SSF54991">
    <property type="entry name" value="Anticodon-binding domain of PheRS"/>
    <property type="match status" value="1"/>
</dbReference>
<keyword evidence="4 15" id="KW-0963">Cytoplasm</keyword>
<keyword evidence="6 15" id="KW-0436">Ligase</keyword>
<evidence type="ECO:0000256" key="4">
    <source>
        <dbReference type="ARBA" id="ARBA00022490"/>
    </source>
</evidence>
<dbReference type="PANTHER" id="PTHR10947">
    <property type="entry name" value="PHENYLALANYL-TRNA SYNTHETASE BETA CHAIN AND LEUCINE-RICH REPEAT-CONTAINING PROTEIN 47"/>
    <property type="match status" value="1"/>
</dbReference>
<evidence type="ECO:0000259" key="19">
    <source>
        <dbReference type="PROSITE" id="PS51483"/>
    </source>
</evidence>
<dbReference type="GO" id="GO:0009328">
    <property type="term" value="C:phenylalanine-tRNA ligase complex"/>
    <property type="evidence" value="ECO:0007669"/>
    <property type="project" value="TreeGrafter"/>
</dbReference>
<dbReference type="SMART" id="SM00873">
    <property type="entry name" value="B3_4"/>
    <property type="match status" value="1"/>
</dbReference>
<dbReference type="InterPro" id="IPR005121">
    <property type="entry name" value="Fdx_antiC-bd"/>
</dbReference>
<dbReference type="FunFam" id="3.30.70.380:FF:000001">
    <property type="entry name" value="Phenylalanine--tRNA ligase beta subunit"/>
    <property type="match status" value="1"/>
</dbReference>
<dbReference type="NCBIfam" id="NF045760">
    <property type="entry name" value="YtpR"/>
    <property type="match status" value="1"/>
</dbReference>
<evidence type="ECO:0000259" key="17">
    <source>
        <dbReference type="PROSITE" id="PS50886"/>
    </source>
</evidence>
<evidence type="ECO:0000313" key="21">
    <source>
        <dbReference type="Proteomes" id="UP000178606"/>
    </source>
</evidence>
<dbReference type="PROSITE" id="PS51483">
    <property type="entry name" value="B5"/>
    <property type="match status" value="1"/>
</dbReference>
<dbReference type="AlphaFoldDB" id="A0A1F6CAP9"/>
<dbReference type="PROSITE" id="PS50886">
    <property type="entry name" value="TRBD"/>
    <property type="match status" value="1"/>
</dbReference>
<dbReference type="InterPro" id="IPR045060">
    <property type="entry name" value="Phe-tRNA-ligase_IIc_bsu"/>
</dbReference>
<evidence type="ECO:0000256" key="11">
    <source>
        <dbReference type="ARBA" id="ARBA00022884"/>
    </source>
</evidence>
<evidence type="ECO:0000256" key="5">
    <source>
        <dbReference type="ARBA" id="ARBA00022555"/>
    </source>
</evidence>
<evidence type="ECO:0000256" key="1">
    <source>
        <dbReference type="ARBA" id="ARBA00004496"/>
    </source>
</evidence>
<dbReference type="InterPro" id="IPR002547">
    <property type="entry name" value="tRNA-bd_dom"/>
</dbReference>
<dbReference type="GO" id="GO:0005524">
    <property type="term" value="F:ATP binding"/>
    <property type="evidence" value="ECO:0007669"/>
    <property type="project" value="UniProtKB-UniRule"/>
</dbReference>
<comment type="subunit">
    <text evidence="3 15">Tetramer of two alpha and two beta subunits.</text>
</comment>
<organism evidence="20 21">
    <name type="scientific">Handelsmanbacteria sp. (strain RIFCSPLOWO2_12_FULL_64_10)</name>
    <dbReference type="NCBI Taxonomy" id="1817868"/>
    <lineage>
        <taxon>Bacteria</taxon>
        <taxon>Candidatus Handelsmaniibacteriota</taxon>
    </lineage>
</organism>
<reference evidence="20 21" key="1">
    <citation type="journal article" date="2016" name="Nat. Commun.">
        <title>Thousands of microbial genomes shed light on interconnected biogeochemical processes in an aquifer system.</title>
        <authorList>
            <person name="Anantharaman K."/>
            <person name="Brown C.T."/>
            <person name="Hug L.A."/>
            <person name="Sharon I."/>
            <person name="Castelle C.J."/>
            <person name="Probst A.J."/>
            <person name="Thomas B.C."/>
            <person name="Singh A."/>
            <person name="Wilkins M.J."/>
            <person name="Karaoz U."/>
            <person name="Brodie E.L."/>
            <person name="Williams K.H."/>
            <person name="Hubbard S.S."/>
            <person name="Banfield J.F."/>
        </authorList>
    </citation>
    <scope>NUCLEOTIDE SEQUENCE [LARGE SCALE GENOMIC DNA]</scope>
    <source>
        <strain evidence="21">RIFCSPLOWO2_12_FULL_64_10</strain>
    </source>
</reference>
<dbReference type="Proteomes" id="UP000178606">
    <property type="component" value="Unassembled WGS sequence"/>
</dbReference>
<dbReference type="InterPro" id="IPR041616">
    <property type="entry name" value="PheRS_beta_core"/>
</dbReference>
<dbReference type="PANTHER" id="PTHR10947:SF0">
    <property type="entry name" value="PHENYLALANINE--TRNA LIGASE BETA SUBUNIT"/>
    <property type="match status" value="1"/>
</dbReference>
<dbReference type="SMART" id="SM00896">
    <property type="entry name" value="FDX-ACB"/>
    <property type="match status" value="1"/>
</dbReference>
<dbReference type="InterPro" id="IPR009061">
    <property type="entry name" value="DNA-bd_dom_put_sf"/>
</dbReference>
<evidence type="ECO:0000256" key="16">
    <source>
        <dbReference type="PROSITE-ProRule" id="PRU00209"/>
    </source>
</evidence>
<gene>
    <name evidence="15" type="primary">pheT</name>
    <name evidence="20" type="ORF">A3F84_07975</name>
</gene>
<comment type="similarity">
    <text evidence="2 15">Belongs to the phenylalanyl-tRNA synthetase beta subunit family. Type 1 subfamily.</text>
</comment>
<evidence type="ECO:0000256" key="3">
    <source>
        <dbReference type="ARBA" id="ARBA00011209"/>
    </source>
</evidence>
<evidence type="ECO:0000256" key="7">
    <source>
        <dbReference type="ARBA" id="ARBA00022723"/>
    </source>
</evidence>
<accession>A0A1F6CAP9</accession>
<dbReference type="Pfam" id="PF01588">
    <property type="entry name" value="tRNA_bind"/>
    <property type="match status" value="1"/>
</dbReference>
<feature type="domain" description="B5" evidence="19">
    <location>
        <begin position="402"/>
        <end position="477"/>
    </location>
</feature>
<dbReference type="Gene3D" id="3.30.930.10">
    <property type="entry name" value="Bira Bifunctional Protein, Domain 2"/>
    <property type="match status" value="1"/>
</dbReference>
<dbReference type="Pfam" id="PF03147">
    <property type="entry name" value="FDX-ACB"/>
    <property type="match status" value="1"/>
</dbReference>
<sequence length="796" mass="85676">MKITYNWLKEYIDIPWGWGELTDRLTMVGLALEGAEELGAGLDGVVVGHVLERAPHPNADRLSICRVDGGDGAVRQVVCGAPNVAPAQKVAVVLPGGRLPDGRAVGEATIRGVSSAGMICSEKELGLGEDGAGILVLAPDAPTGAPLAQALGLDDVLLDFEVTPNRPDCLSLLGIAREVSALTGNPVRRPAISVPEGDRRIEEIAGVQIQDAEGCPRYAARVVTGVRVGPSPGWLRQRLESVGLRSINNVVDVTNFVLLETGHPLHAFDLNRLAERRIVVRRARAGERITTLDGADRALSPEILVIADAGRPVAVAGVMGGGDSEVTSATVDVLIESAYFDPRRVRAGRRLLNLSTEASQRFERGADFDAPVRALDRAAGLMIEVAGGIAARGHLDVYPRPLTPPTVALRARRVNEVLGTDLGLRTISRILADLGCHVAGADGSLKVTVPTCRPDLTREADLVEEVARIYGFDRIRSRGVRAWNVSVRRSPEERLRDRLRALLTGLGMTEVVTNTLIDERWASLCGLETPPVRVSNPVSAEAATLRPTLLPSLLNVARWNLNRKVERICIFEIGKAFGRPASGGAEERVEVAGLLIGPRTAKFWEGGRPEFDFFDAKGVLEGLCAHLTARPVTTPPCASALYEPGPSAEARLGEEIVGAVGQVRRSVAGAFDIRKDAFAFTLDFQRLLSCVDEKRVFSPLPRFPAVERDFALVVGEGVQAGRLLSLIREEGGATVETADVFDLYRGDKVPPDHKSVAFSLRFRAPDRTLSEEEVDEVCGRILRRLREACGAELRTA</sequence>
<keyword evidence="5 16" id="KW-0820">tRNA-binding</keyword>
<dbReference type="Gene3D" id="2.40.50.140">
    <property type="entry name" value="Nucleic acid-binding proteins"/>
    <property type="match status" value="1"/>
</dbReference>
<dbReference type="FunFam" id="2.40.50.140:FF:000045">
    <property type="entry name" value="Phenylalanine--tRNA ligase beta subunit"/>
    <property type="match status" value="1"/>
</dbReference>
<dbReference type="CDD" id="cd02796">
    <property type="entry name" value="tRNA_bind_bactPheRS"/>
    <property type="match status" value="1"/>
</dbReference>
<evidence type="ECO:0000256" key="8">
    <source>
        <dbReference type="ARBA" id="ARBA00022741"/>
    </source>
</evidence>
<evidence type="ECO:0000256" key="9">
    <source>
        <dbReference type="ARBA" id="ARBA00022840"/>
    </source>
</evidence>
<keyword evidence="9 15" id="KW-0067">ATP-binding</keyword>
<keyword evidence="13 15" id="KW-0030">Aminoacyl-tRNA synthetase</keyword>
<feature type="domain" description="FDX-ACB" evidence="18">
    <location>
        <begin position="701"/>
        <end position="794"/>
    </location>
</feature>
<evidence type="ECO:0000256" key="12">
    <source>
        <dbReference type="ARBA" id="ARBA00022917"/>
    </source>
</evidence>
<dbReference type="FunFam" id="3.30.56.10:FF:000002">
    <property type="entry name" value="Phenylalanine--tRNA ligase beta subunit"/>
    <property type="match status" value="1"/>
</dbReference>
<dbReference type="GO" id="GO:0000049">
    <property type="term" value="F:tRNA binding"/>
    <property type="evidence" value="ECO:0007669"/>
    <property type="project" value="UniProtKB-UniRule"/>
</dbReference>
<dbReference type="EC" id="6.1.1.20" evidence="15"/>
<dbReference type="InterPro" id="IPR005146">
    <property type="entry name" value="B3/B4_tRNA-bd"/>
</dbReference>
<dbReference type="EMBL" id="MFKF01000328">
    <property type="protein sequence ID" value="OGG46274.1"/>
    <property type="molecule type" value="Genomic_DNA"/>
</dbReference>
<keyword evidence="10 15" id="KW-0460">Magnesium</keyword>
<dbReference type="GO" id="GO:0006432">
    <property type="term" value="P:phenylalanyl-tRNA aminoacylation"/>
    <property type="evidence" value="ECO:0007669"/>
    <property type="project" value="UniProtKB-UniRule"/>
</dbReference>
<proteinExistence type="inferred from homology"/>
<keyword evidence="8 15" id="KW-0547">Nucleotide-binding</keyword>
<dbReference type="InterPro" id="IPR045864">
    <property type="entry name" value="aa-tRNA-synth_II/BPL/LPL"/>
</dbReference>
<feature type="binding site" evidence="15">
    <location>
        <position position="464"/>
    </location>
    <ligand>
        <name>Mg(2+)</name>
        <dbReference type="ChEBI" id="CHEBI:18420"/>
        <note>shared with alpha subunit</note>
    </ligand>
</feature>
<evidence type="ECO:0000256" key="15">
    <source>
        <dbReference type="HAMAP-Rule" id="MF_00283"/>
    </source>
</evidence>
<protein>
    <recommendedName>
        <fullName evidence="15">Phenylalanine--tRNA ligase beta subunit</fullName>
        <ecNumber evidence="15">6.1.1.20</ecNumber>
    </recommendedName>
    <alternativeName>
        <fullName evidence="15">Phenylalanyl-tRNA synthetase beta subunit</fullName>
        <shortName evidence="15">PheRS</shortName>
    </alternativeName>
</protein>
<name>A0A1F6CAP9_HANXR</name>
<dbReference type="Pfam" id="PF17759">
    <property type="entry name" value="tRNA_synthFbeta"/>
    <property type="match status" value="1"/>
</dbReference>
<dbReference type="InterPro" id="IPR005147">
    <property type="entry name" value="tRNA_synthase_B5-dom"/>
</dbReference>
<dbReference type="InterPro" id="IPR020825">
    <property type="entry name" value="Phe-tRNA_synthase-like_B3/B4"/>
</dbReference>
<dbReference type="Gene3D" id="3.30.70.380">
    <property type="entry name" value="Ferrodoxin-fold anticodon-binding domain"/>
    <property type="match status" value="1"/>
</dbReference>
<dbReference type="SUPFAM" id="SSF56037">
    <property type="entry name" value="PheT/TilS domain"/>
    <property type="match status" value="1"/>
</dbReference>
<comment type="subcellular location">
    <subcellularLocation>
        <location evidence="1 15">Cytoplasm</location>
    </subcellularLocation>
</comment>
<dbReference type="HAMAP" id="MF_00283">
    <property type="entry name" value="Phe_tRNA_synth_beta1"/>
    <property type="match status" value="1"/>
</dbReference>
<dbReference type="GO" id="GO:0000287">
    <property type="term" value="F:magnesium ion binding"/>
    <property type="evidence" value="ECO:0007669"/>
    <property type="project" value="UniProtKB-UniRule"/>
</dbReference>
<dbReference type="Gene3D" id="3.50.40.10">
    <property type="entry name" value="Phenylalanyl-trna Synthetase, Chain B, domain 3"/>
    <property type="match status" value="1"/>
</dbReference>
<dbReference type="PROSITE" id="PS51447">
    <property type="entry name" value="FDX_ACB"/>
    <property type="match status" value="1"/>
</dbReference>
<keyword evidence="12 15" id="KW-0648">Protein biosynthesis</keyword>
<dbReference type="InterPro" id="IPR033714">
    <property type="entry name" value="tRNA_bind_bactPheRS"/>
</dbReference>
<comment type="caution">
    <text evidence="20">The sequence shown here is derived from an EMBL/GenBank/DDBJ whole genome shotgun (WGS) entry which is preliminary data.</text>
</comment>
<feature type="binding site" evidence="15">
    <location>
        <position position="461"/>
    </location>
    <ligand>
        <name>Mg(2+)</name>
        <dbReference type="ChEBI" id="CHEBI:18420"/>
        <note>shared with alpha subunit</note>
    </ligand>
</feature>
<comment type="cofactor">
    <cofactor evidence="15">
        <name>Mg(2+)</name>
        <dbReference type="ChEBI" id="CHEBI:18420"/>
    </cofactor>
    <text evidence="15">Binds 2 magnesium ions per tetramer.</text>
</comment>
<dbReference type="SMART" id="SM00874">
    <property type="entry name" value="B5"/>
    <property type="match status" value="1"/>
</dbReference>
<evidence type="ECO:0000256" key="6">
    <source>
        <dbReference type="ARBA" id="ARBA00022598"/>
    </source>
</evidence>
<dbReference type="Pfam" id="PF03483">
    <property type="entry name" value="B3_4"/>
    <property type="match status" value="1"/>
</dbReference>
<dbReference type="SUPFAM" id="SSF55681">
    <property type="entry name" value="Class II aaRS and biotin synthetases"/>
    <property type="match status" value="1"/>
</dbReference>
<dbReference type="NCBIfam" id="TIGR00472">
    <property type="entry name" value="pheT_bact"/>
    <property type="match status" value="1"/>
</dbReference>
<evidence type="ECO:0000256" key="2">
    <source>
        <dbReference type="ARBA" id="ARBA00008653"/>
    </source>
</evidence>
<dbReference type="Gene3D" id="3.30.56.10">
    <property type="match status" value="2"/>
</dbReference>
<evidence type="ECO:0000313" key="20">
    <source>
        <dbReference type="EMBL" id="OGG46274.1"/>
    </source>
</evidence>
<feature type="domain" description="TRNA-binding" evidence="17">
    <location>
        <begin position="39"/>
        <end position="148"/>
    </location>
</feature>
<evidence type="ECO:0000256" key="14">
    <source>
        <dbReference type="ARBA" id="ARBA00049255"/>
    </source>
</evidence>
<keyword evidence="11 16" id="KW-0694">RNA-binding</keyword>
<dbReference type="SUPFAM" id="SSF46955">
    <property type="entry name" value="Putative DNA-binding domain"/>
    <property type="match status" value="1"/>
</dbReference>
<dbReference type="SUPFAM" id="SSF50249">
    <property type="entry name" value="Nucleic acid-binding proteins"/>
    <property type="match status" value="1"/>
</dbReference>
<dbReference type="InterPro" id="IPR036690">
    <property type="entry name" value="Fdx_antiC-bd_sf"/>
</dbReference>
<keyword evidence="7 15" id="KW-0479">Metal-binding</keyword>
<feature type="binding site" evidence="15">
    <location>
        <position position="465"/>
    </location>
    <ligand>
        <name>Mg(2+)</name>
        <dbReference type="ChEBI" id="CHEBI:18420"/>
        <note>shared with alpha subunit</note>
    </ligand>
</feature>
<evidence type="ECO:0000259" key="18">
    <source>
        <dbReference type="PROSITE" id="PS51447"/>
    </source>
</evidence>
<feature type="binding site" evidence="15">
    <location>
        <position position="455"/>
    </location>
    <ligand>
        <name>Mg(2+)</name>
        <dbReference type="ChEBI" id="CHEBI:18420"/>
        <note>shared with alpha subunit</note>
    </ligand>
</feature>
<dbReference type="InterPro" id="IPR012340">
    <property type="entry name" value="NA-bd_OB-fold"/>
</dbReference>
<evidence type="ECO:0000256" key="10">
    <source>
        <dbReference type="ARBA" id="ARBA00022842"/>
    </source>
</evidence>